<evidence type="ECO:0000256" key="7">
    <source>
        <dbReference type="SAM" id="MobiDB-lite"/>
    </source>
</evidence>
<feature type="domain" description="TFIIS N-terminal" evidence="9">
    <location>
        <begin position="1"/>
        <end position="84"/>
    </location>
</feature>
<dbReference type="PROSITE" id="PS51319">
    <property type="entry name" value="TFIIS_N"/>
    <property type="match status" value="1"/>
</dbReference>
<dbReference type="PROSITE" id="PS51321">
    <property type="entry name" value="TFIIS_CENTRAL"/>
    <property type="match status" value="1"/>
</dbReference>
<dbReference type="InterPro" id="IPR035100">
    <property type="entry name" value="TF_IIS-typ"/>
</dbReference>
<dbReference type="PROSITE" id="PS51133">
    <property type="entry name" value="ZF_TFIIS_2"/>
    <property type="match status" value="1"/>
</dbReference>
<dbReference type="GO" id="GO:0003676">
    <property type="term" value="F:nucleic acid binding"/>
    <property type="evidence" value="ECO:0007669"/>
    <property type="project" value="InterPro"/>
</dbReference>
<feature type="region of interest" description="Disordered" evidence="7">
    <location>
        <begin position="85"/>
        <end position="148"/>
    </location>
</feature>
<feature type="domain" description="TFIIS central" evidence="10">
    <location>
        <begin position="166"/>
        <end position="286"/>
    </location>
</feature>
<keyword evidence="4 6" id="KW-0539">Nucleus</keyword>
<dbReference type="Gene3D" id="1.20.930.10">
    <property type="entry name" value="Conserved domain common to transcription factors TFIIS, elongin A, CRSP70"/>
    <property type="match status" value="1"/>
</dbReference>
<keyword evidence="1" id="KW-0479">Metal-binding</keyword>
<dbReference type="PROSITE" id="PS00466">
    <property type="entry name" value="ZF_TFIIS_1"/>
    <property type="match status" value="1"/>
</dbReference>
<dbReference type="RefSeq" id="XP_007510297.1">
    <property type="nucleotide sequence ID" value="XM_007510235.1"/>
</dbReference>
<keyword evidence="2 5" id="KW-0863">Zinc-finger</keyword>
<evidence type="ECO:0000313" key="11">
    <source>
        <dbReference type="EMBL" id="CCO18642.1"/>
    </source>
</evidence>
<dbReference type="Pfam" id="PF07500">
    <property type="entry name" value="TFIIS_M"/>
    <property type="match status" value="1"/>
</dbReference>
<dbReference type="InterPro" id="IPR017923">
    <property type="entry name" value="TFIIS_N"/>
</dbReference>
<dbReference type="KEGG" id="bpg:Bathy11g00160"/>
<evidence type="ECO:0008006" key="13">
    <source>
        <dbReference type="Google" id="ProtNLM"/>
    </source>
</evidence>
<dbReference type="GeneID" id="19012708"/>
<evidence type="ECO:0000256" key="2">
    <source>
        <dbReference type="ARBA" id="ARBA00022771"/>
    </source>
</evidence>
<dbReference type="OrthoDB" id="44867at2759"/>
<feature type="domain" description="TFIIS-type" evidence="8">
    <location>
        <begin position="289"/>
        <end position="329"/>
    </location>
</feature>
<evidence type="ECO:0000256" key="1">
    <source>
        <dbReference type="ARBA" id="ARBA00022723"/>
    </source>
</evidence>
<dbReference type="SUPFAM" id="SSF46942">
    <property type="entry name" value="Elongation factor TFIIS domain 2"/>
    <property type="match status" value="1"/>
</dbReference>
<dbReference type="eggNOG" id="KOG1105">
    <property type="taxonomic scope" value="Eukaryota"/>
</dbReference>
<dbReference type="InterPro" id="IPR003618">
    <property type="entry name" value="TFIIS_cen_dom"/>
</dbReference>
<dbReference type="InterPro" id="IPR001222">
    <property type="entry name" value="Znf_TFIIS"/>
</dbReference>
<dbReference type="PIRSF" id="PIRSF006704">
    <property type="entry name" value="TF_IIS"/>
    <property type="match status" value="1"/>
</dbReference>
<dbReference type="Gene3D" id="1.10.472.30">
    <property type="entry name" value="Transcription elongation factor S-II, central domain"/>
    <property type="match status" value="1"/>
</dbReference>
<dbReference type="PANTHER" id="PTHR11477">
    <property type="entry name" value="TRANSCRIPTION FACTOR S-II ZINC FINGER DOMAIN-CONTAINING PROTEIN"/>
    <property type="match status" value="1"/>
</dbReference>
<sequence length="331" mass="37095">MNIEELVGLVQKAVNEDENENEERAVDILTQLESTPIEAFDFTSAKFAACGKSISALRKKAKSELVKRKAKECKDAWTKIIVSKSSNGTDSKTPPQKKTTKTTTETTTTTTTAPKSDENIEEKKKEKGEEKVEEGRNTTTENDEKSALEQVQRTIASKIEQTNNATRDRSRDVIAYGLALAHCEGNCEDISVTSLARIVEEVEDAMSEKWKDLGKEYKAKLRQLAFNMKDPKNPDLRRAIAKREIDATTLIDLSSEELGSDERRAANQSIREHAEAEAVRGQRKEASTTAFKCGKCGQRACTFYQLQTRSADEPMTTFVTCVNCENRWKFC</sequence>
<accession>K8EK77</accession>
<reference evidence="11 12" key="1">
    <citation type="submission" date="2011-10" db="EMBL/GenBank/DDBJ databases">
        <authorList>
            <person name="Genoscope - CEA"/>
        </authorList>
    </citation>
    <scope>NUCLEOTIDE SEQUENCE [LARGE SCALE GENOMIC DNA]</scope>
    <source>
        <strain evidence="11 12">RCC 1105</strain>
    </source>
</reference>
<dbReference type="SUPFAM" id="SSF47676">
    <property type="entry name" value="Conserved domain common to transcription factors TFIIS, elongin A, CRSP70"/>
    <property type="match status" value="1"/>
</dbReference>
<evidence type="ECO:0000256" key="6">
    <source>
        <dbReference type="PROSITE-ProRule" id="PRU00649"/>
    </source>
</evidence>
<dbReference type="PANTHER" id="PTHR11477:SF0">
    <property type="entry name" value="IP08861P-RELATED"/>
    <property type="match status" value="1"/>
</dbReference>
<dbReference type="SUPFAM" id="SSF57783">
    <property type="entry name" value="Zinc beta-ribbon"/>
    <property type="match status" value="1"/>
</dbReference>
<evidence type="ECO:0000259" key="10">
    <source>
        <dbReference type="PROSITE" id="PS51321"/>
    </source>
</evidence>
<dbReference type="SMART" id="SM00440">
    <property type="entry name" value="ZnF_C2C2"/>
    <property type="match status" value="1"/>
</dbReference>
<dbReference type="CDD" id="cd13749">
    <property type="entry name" value="Zn-ribbon_TFIIS"/>
    <property type="match status" value="1"/>
</dbReference>
<dbReference type="SMART" id="SM00510">
    <property type="entry name" value="TFS2M"/>
    <property type="match status" value="1"/>
</dbReference>
<dbReference type="Gene3D" id="2.20.25.10">
    <property type="match status" value="1"/>
</dbReference>
<keyword evidence="3" id="KW-0862">Zinc</keyword>
<dbReference type="Pfam" id="PF01096">
    <property type="entry name" value="Zn_ribbon_TFIIS"/>
    <property type="match status" value="1"/>
</dbReference>
<keyword evidence="12" id="KW-1185">Reference proteome</keyword>
<gene>
    <name evidence="11" type="ordered locus">Bathy11g00160</name>
</gene>
<comment type="subcellular location">
    <subcellularLocation>
        <location evidence="6">Nucleus</location>
    </subcellularLocation>
</comment>
<dbReference type="GO" id="GO:0005634">
    <property type="term" value="C:nucleus"/>
    <property type="evidence" value="ECO:0007669"/>
    <property type="project" value="UniProtKB-SubCell"/>
</dbReference>
<evidence type="ECO:0000313" key="12">
    <source>
        <dbReference type="Proteomes" id="UP000198341"/>
    </source>
</evidence>
<evidence type="ECO:0000256" key="4">
    <source>
        <dbReference type="ARBA" id="ARBA00023242"/>
    </source>
</evidence>
<protein>
    <recommendedName>
        <fullName evidence="13">Transcription elongation factor S-II</fullName>
    </recommendedName>
</protein>
<dbReference type="InterPro" id="IPR035441">
    <property type="entry name" value="TFIIS/LEDGF_dom_sf"/>
</dbReference>
<dbReference type="GO" id="GO:0008270">
    <property type="term" value="F:zinc ion binding"/>
    <property type="evidence" value="ECO:0007669"/>
    <property type="project" value="UniProtKB-KW"/>
</dbReference>
<evidence type="ECO:0000256" key="5">
    <source>
        <dbReference type="PROSITE-ProRule" id="PRU00472"/>
    </source>
</evidence>
<feature type="compositionally biased region" description="Basic and acidic residues" evidence="7">
    <location>
        <begin position="115"/>
        <end position="147"/>
    </location>
</feature>
<evidence type="ECO:0000259" key="9">
    <source>
        <dbReference type="PROSITE" id="PS51319"/>
    </source>
</evidence>
<dbReference type="EMBL" id="FO082268">
    <property type="protein sequence ID" value="CCO18642.1"/>
    <property type="molecule type" value="Genomic_DNA"/>
</dbReference>
<proteinExistence type="predicted"/>
<dbReference type="STRING" id="41875.K8EK77"/>
<dbReference type="InterPro" id="IPR036575">
    <property type="entry name" value="TFIIS_cen_dom_sf"/>
</dbReference>
<name>K8EK77_9CHLO</name>
<dbReference type="AlphaFoldDB" id="K8EK77"/>
<dbReference type="Proteomes" id="UP000198341">
    <property type="component" value="Chromosome 11"/>
</dbReference>
<organism evidence="11 12">
    <name type="scientific">Bathycoccus prasinos</name>
    <dbReference type="NCBI Taxonomy" id="41875"/>
    <lineage>
        <taxon>Eukaryota</taxon>
        <taxon>Viridiplantae</taxon>
        <taxon>Chlorophyta</taxon>
        <taxon>Mamiellophyceae</taxon>
        <taxon>Mamiellales</taxon>
        <taxon>Bathycoccaceae</taxon>
        <taxon>Bathycoccus</taxon>
    </lineage>
</organism>
<feature type="compositionally biased region" description="Low complexity" evidence="7">
    <location>
        <begin position="92"/>
        <end position="114"/>
    </location>
</feature>
<evidence type="ECO:0000259" key="8">
    <source>
        <dbReference type="PROSITE" id="PS51133"/>
    </source>
</evidence>
<evidence type="ECO:0000256" key="3">
    <source>
        <dbReference type="ARBA" id="ARBA00022833"/>
    </source>
</evidence>
<dbReference type="GO" id="GO:0006351">
    <property type="term" value="P:DNA-templated transcription"/>
    <property type="evidence" value="ECO:0007669"/>
    <property type="project" value="InterPro"/>
</dbReference>